<organism evidence="11 12">
    <name type="scientific">Buttiauxella gaviniae</name>
    <dbReference type="NCBI Taxonomy" id="82990"/>
    <lineage>
        <taxon>Bacteria</taxon>
        <taxon>Pseudomonadati</taxon>
        <taxon>Pseudomonadota</taxon>
        <taxon>Gammaproteobacteria</taxon>
        <taxon>Enterobacterales</taxon>
        <taxon>Enterobacteriaceae</taxon>
        <taxon>Buttiauxella</taxon>
    </lineage>
</organism>
<keyword evidence="8 10" id="KW-1133">Transmembrane helix</keyword>
<proteinExistence type="inferred from homology"/>
<comment type="similarity">
    <text evidence="2">Belongs to the GSP J family.</text>
</comment>
<dbReference type="InterPro" id="IPR010055">
    <property type="entry name" value="T2SS_protein-GspJ"/>
</dbReference>
<keyword evidence="12" id="KW-1185">Reference proteome</keyword>
<comment type="subcellular location">
    <subcellularLocation>
        <location evidence="1">Cell inner membrane</location>
        <topology evidence="1">Single-pass membrane protein</topology>
    </subcellularLocation>
</comment>
<dbReference type="PANTHER" id="PTHR39583">
    <property type="entry name" value="TYPE II SECRETION SYSTEM PROTEIN J-RELATED"/>
    <property type="match status" value="1"/>
</dbReference>
<sequence length="202" mass="22455">MKKSAQSGFTLLEVIVALIIFSLLSFAAWQLLSVALKSNTQNKAYTQRFSRLQRAVSIFSNDAIQAIPRRSRSTGQALFAAENSLIFTTQNWSNTFNGCCTPDIQTVHWYLQDGTLYRAVRTSPDTDEEPNQVALLNNVSAFSLRTFSGGVWSEAITSSNLPDAIELSLTLTDYGTVRRVYLFPAPWPVFDNSKPQTEASKS</sequence>
<reference evidence="11 12" key="1">
    <citation type="submission" date="2024-07" db="EMBL/GenBank/DDBJ databases">
        <authorList>
            <person name="Wang L."/>
        </authorList>
    </citation>
    <scope>NUCLEOTIDE SEQUENCE [LARGE SCALE GENOMIC DNA]</scope>
    <source>
        <strain evidence="11 12">WL359</strain>
    </source>
</reference>
<evidence type="ECO:0000256" key="5">
    <source>
        <dbReference type="ARBA" id="ARBA00022481"/>
    </source>
</evidence>
<evidence type="ECO:0000256" key="3">
    <source>
        <dbReference type="ARBA" id="ARBA00021539"/>
    </source>
</evidence>
<keyword evidence="6" id="KW-0997">Cell inner membrane</keyword>
<dbReference type="Proteomes" id="UP001555342">
    <property type="component" value="Unassembled WGS sequence"/>
</dbReference>
<comment type="caution">
    <text evidence="11">The sequence shown here is derived from an EMBL/GenBank/DDBJ whole genome shotgun (WGS) entry which is preliminary data.</text>
</comment>
<dbReference type="Pfam" id="PF07963">
    <property type="entry name" value="N_methyl"/>
    <property type="match status" value="1"/>
</dbReference>
<keyword evidence="4" id="KW-1003">Cell membrane</keyword>
<gene>
    <name evidence="11" type="primary">gspJ</name>
    <name evidence="11" type="ORF">AB1E22_07695</name>
</gene>
<name>A0ABV3NSS1_9ENTR</name>
<dbReference type="RefSeq" id="WP_367594794.1">
    <property type="nucleotide sequence ID" value="NZ_JBFMVT010000002.1"/>
</dbReference>
<dbReference type="NCBIfam" id="TIGR02532">
    <property type="entry name" value="IV_pilin_GFxxxE"/>
    <property type="match status" value="1"/>
</dbReference>
<dbReference type="Pfam" id="PF11612">
    <property type="entry name" value="T2SSJ"/>
    <property type="match status" value="1"/>
</dbReference>
<dbReference type="InterPro" id="IPR045584">
    <property type="entry name" value="Pilin-like"/>
</dbReference>
<dbReference type="InterPro" id="IPR051621">
    <property type="entry name" value="T2SS_protein_J"/>
</dbReference>
<dbReference type="PANTHER" id="PTHR39583:SF2">
    <property type="entry name" value="TYPE II SECRETION SYSTEM PROTEIN J"/>
    <property type="match status" value="1"/>
</dbReference>
<accession>A0ABV3NSS1</accession>
<dbReference type="SUPFAM" id="SSF54523">
    <property type="entry name" value="Pili subunits"/>
    <property type="match status" value="1"/>
</dbReference>
<keyword evidence="5" id="KW-0488">Methylation</keyword>
<dbReference type="Gene3D" id="2.10.70.20">
    <property type="entry name" value="gspk-gspi-gspj complex like domains"/>
    <property type="match status" value="1"/>
</dbReference>
<dbReference type="EMBL" id="JBFMVT010000002">
    <property type="protein sequence ID" value="MEW7312592.1"/>
    <property type="molecule type" value="Genomic_DNA"/>
</dbReference>
<evidence type="ECO:0000256" key="8">
    <source>
        <dbReference type="ARBA" id="ARBA00022989"/>
    </source>
</evidence>
<dbReference type="NCBIfam" id="TIGR01711">
    <property type="entry name" value="gspJ"/>
    <property type="match status" value="1"/>
</dbReference>
<feature type="transmembrane region" description="Helical" evidence="10">
    <location>
        <begin position="12"/>
        <end position="32"/>
    </location>
</feature>
<keyword evidence="7 10" id="KW-0812">Transmembrane</keyword>
<dbReference type="Gene3D" id="3.10.610.10">
    <property type="entry name" value="GSPII I/J protein-like"/>
    <property type="match status" value="1"/>
</dbReference>
<evidence type="ECO:0000256" key="9">
    <source>
        <dbReference type="ARBA" id="ARBA00023136"/>
    </source>
</evidence>
<dbReference type="InterPro" id="IPR012902">
    <property type="entry name" value="N_methyl_site"/>
</dbReference>
<keyword evidence="9 10" id="KW-0472">Membrane</keyword>
<dbReference type="PROSITE" id="PS00409">
    <property type="entry name" value="PROKAR_NTER_METHYL"/>
    <property type="match status" value="1"/>
</dbReference>
<protein>
    <recommendedName>
        <fullName evidence="3">Type II secretion system protein J</fullName>
    </recommendedName>
</protein>
<evidence type="ECO:0000313" key="12">
    <source>
        <dbReference type="Proteomes" id="UP001555342"/>
    </source>
</evidence>
<evidence type="ECO:0000256" key="6">
    <source>
        <dbReference type="ARBA" id="ARBA00022519"/>
    </source>
</evidence>
<evidence type="ECO:0000256" key="10">
    <source>
        <dbReference type="SAM" id="Phobius"/>
    </source>
</evidence>
<evidence type="ECO:0000313" key="11">
    <source>
        <dbReference type="EMBL" id="MEW7312592.1"/>
    </source>
</evidence>
<evidence type="ECO:0000256" key="4">
    <source>
        <dbReference type="ARBA" id="ARBA00022475"/>
    </source>
</evidence>
<evidence type="ECO:0000256" key="1">
    <source>
        <dbReference type="ARBA" id="ARBA00004377"/>
    </source>
</evidence>
<evidence type="ECO:0000256" key="2">
    <source>
        <dbReference type="ARBA" id="ARBA00011084"/>
    </source>
</evidence>
<evidence type="ECO:0000256" key="7">
    <source>
        <dbReference type="ARBA" id="ARBA00022692"/>
    </source>
</evidence>